<dbReference type="GO" id="GO:0051500">
    <property type="term" value="F:D-tyrosyl-tRNA(Tyr) deacylase activity"/>
    <property type="evidence" value="ECO:0007669"/>
    <property type="project" value="TreeGrafter"/>
</dbReference>
<dbReference type="InterPro" id="IPR003732">
    <property type="entry name" value="Daa-tRNA_deacyls_DTD"/>
</dbReference>
<evidence type="ECO:0000256" key="3">
    <source>
        <dbReference type="ARBA" id="ARBA00047676"/>
    </source>
</evidence>
<reference evidence="5" key="1">
    <citation type="submission" date="2016-10" db="EMBL/GenBank/DDBJ databases">
        <authorList>
            <person name="Benchimol M."/>
            <person name="Almeida L.G."/>
            <person name="Vasconcelos A.T."/>
            <person name="Perreira-Neves A."/>
            <person name="Rosa I.A."/>
            <person name="Tasca T."/>
            <person name="Bogo M.R."/>
            <person name="de Souza W."/>
        </authorList>
    </citation>
    <scope>NUCLEOTIDE SEQUENCE [LARGE SCALE GENOMIC DNA]</scope>
    <source>
        <strain evidence="5">K</strain>
    </source>
</reference>
<accession>A0A1J4KU02</accession>
<dbReference type="Pfam" id="PF02580">
    <property type="entry name" value="Tyr_Deacylase"/>
    <property type="match status" value="1"/>
</dbReference>
<evidence type="ECO:0000256" key="4">
    <source>
        <dbReference type="ARBA" id="ARBA00048018"/>
    </source>
</evidence>
<keyword evidence="6" id="KW-1185">Reference proteome</keyword>
<dbReference type="OrthoDB" id="275783at2759"/>
<comment type="catalytic activity">
    <reaction evidence="4">
        <text>a D-aminoacyl-tRNA + H2O = a tRNA + a D-alpha-amino acid + H(+)</text>
        <dbReference type="Rhea" id="RHEA:13953"/>
        <dbReference type="Rhea" id="RHEA-COMP:10123"/>
        <dbReference type="Rhea" id="RHEA-COMP:10124"/>
        <dbReference type="ChEBI" id="CHEBI:15377"/>
        <dbReference type="ChEBI" id="CHEBI:15378"/>
        <dbReference type="ChEBI" id="CHEBI:59871"/>
        <dbReference type="ChEBI" id="CHEBI:78442"/>
        <dbReference type="ChEBI" id="CHEBI:79333"/>
        <dbReference type="EC" id="3.1.1.96"/>
    </reaction>
</comment>
<dbReference type="PANTHER" id="PTHR10472">
    <property type="entry name" value="D-TYROSYL-TRNA TYR DEACYLASE"/>
    <property type="match status" value="1"/>
</dbReference>
<dbReference type="Gene3D" id="3.50.80.10">
    <property type="entry name" value="D-tyrosyl-tRNA(Tyr) deacylase"/>
    <property type="match status" value="1"/>
</dbReference>
<proteinExistence type="inferred from homology"/>
<evidence type="ECO:0000256" key="2">
    <source>
        <dbReference type="ARBA" id="ARBA00013056"/>
    </source>
</evidence>
<dbReference type="GO" id="GO:0005737">
    <property type="term" value="C:cytoplasm"/>
    <property type="evidence" value="ECO:0007669"/>
    <property type="project" value="InterPro"/>
</dbReference>
<organism evidence="5 6">
    <name type="scientific">Tritrichomonas foetus</name>
    <dbReference type="NCBI Taxonomy" id="1144522"/>
    <lineage>
        <taxon>Eukaryota</taxon>
        <taxon>Metamonada</taxon>
        <taxon>Parabasalia</taxon>
        <taxon>Tritrichomonadida</taxon>
        <taxon>Tritrichomonadidae</taxon>
        <taxon>Tritrichomonas</taxon>
    </lineage>
</organism>
<evidence type="ECO:0000256" key="1">
    <source>
        <dbReference type="ARBA" id="ARBA00009673"/>
    </source>
</evidence>
<dbReference type="GeneID" id="94825745"/>
<protein>
    <recommendedName>
        <fullName evidence="2">D-aminoacyl-tRNA deacylase</fullName>
        <ecNumber evidence="2">3.1.1.96</ecNumber>
    </recommendedName>
</protein>
<comment type="catalytic activity">
    <reaction evidence="3">
        <text>glycyl-tRNA(Ala) + H2O = tRNA(Ala) + glycine + H(+)</text>
        <dbReference type="Rhea" id="RHEA:53744"/>
        <dbReference type="Rhea" id="RHEA-COMP:9657"/>
        <dbReference type="Rhea" id="RHEA-COMP:13640"/>
        <dbReference type="ChEBI" id="CHEBI:15377"/>
        <dbReference type="ChEBI" id="CHEBI:15378"/>
        <dbReference type="ChEBI" id="CHEBI:57305"/>
        <dbReference type="ChEBI" id="CHEBI:78442"/>
        <dbReference type="ChEBI" id="CHEBI:78522"/>
        <dbReference type="EC" id="3.1.1.96"/>
    </reaction>
</comment>
<comment type="similarity">
    <text evidence="1">Belongs to the DTD family.</text>
</comment>
<dbReference type="PANTHER" id="PTHR10472:SF5">
    <property type="entry name" value="D-AMINOACYL-TRNA DEACYLASE 1"/>
    <property type="match status" value="1"/>
</dbReference>
<dbReference type="VEuPathDB" id="TrichDB:TRFO_03006"/>
<evidence type="ECO:0000313" key="6">
    <source>
        <dbReference type="Proteomes" id="UP000179807"/>
    </source>
</evidence>
<dbReference type="InterPro" id="IPR023509">
    <property type="entry name" value="DTD-like_sf"/>
</dbReference>
<comment type="caution">
    <text evidence="5">The sequence shown here is derived from an EMBL/GenBank/DDBJ whole genome shotgun (WGS) entry which is preliminary data.</text>
</comment>
<sequence length="152" mass="17066">MKIILQRAANGAVIINGEKICEIGVGVVCFVGFHKDDKDDGLVWAVRKLLSLFLWDNDDGTPWKKSIADVDGGIIFVHDSGLNATVDSQNHPTFENCMSEADSRKWYDKLIQRVKSQYKADKVFAQPFGEKMKVDFVNDGPLTITIDSFNRK</sequence>
<dbReference type="EMBL" id="MLAK01000325">
    <property type="protein sequence ID" value="OHT14743.1"/>
    <property type="molecule type" value="Genomic_DNA"/>
</dbReference>
<dbReference type="Proteomes" id="UP000179807">
    <property type="component" value="Unassembled WGS sequence"/>
</dbReference>
<dbReference type="EC" id="3.1.1.96" evidence="2"/>
<dbReference type="SUPFAM" id="SSF69500">
    <property type="entry name" value="DTD-like"/>
    <property type="match status" value="1"/>
</dbReference>
<dbReference type="RefSeq" id="XP_068367879.1">
    <property type="nucleotide sequence ID" value="XM_068491041.1"/>
</dbReference>
<dbReference type="AlphaFoldDB" id="A0A1J4KU02"/>
<gene>
    <name evidence="5" type="primary">dtd</name>
    <name evidence="5" type="ORF">TRFO_03006</name>
</gene>
<name>A0A1J4KU02_9EUKA</name>
<evidence type="ECO:0000313" key="5">
    <source>
        <dbReference type="EMBL" id="OHT14743.1"/>
    </source>
</evidence>